<name>A0A8T2NA95_9TELE</name>
<dbReference type="PANTHER" id="PTHR15404">
    <property type="entry name" value="PROTEIN AF1Q"/>
    <property type="match status" value="1"/>
</dbReference>
<dbReference type="Proteomes" id="UP000824540">
    <property type="component" value="Unassembled WGS sequence"/>
</dbReference>
<evidence type="ECO:0000256" key="5">
    <source>
        <dbReference type="ARBA" id="ARBA00022490"/>
    </source>
</evidence>
<comment type="similarity">
    <text evidence="3">Belongs to the MLLT11 family.</text>
</comment>
<feature type="domain" description="Putative WW-binding" evidence="10">
    <location>
        <begin position="22"/>
        <end position="79"/>
    </location>
</feature>
<proteinExistence type="inferred from homology"/>
<sequence>MAVWEMRQSRSILQLAAEHNTELDLSELEGLGLVDGPSIKGGQGEKKPKGSQKAQDWEGSDEEAELSEYNSFNYWREPIASIDLLDFNLLL</sequence>
<accession>A0A8T2NA95</accession>
<keyword evidence="5" id="KW-0963">Cytoplasm</keyword>
<dbReference type="EMBL" id="JAFBMS010000141">
    <property type="protein sequence ID" value="KAG9334708.1"/>
    <property type="molecule type" value="Genomic_DNA"/>
</dbReference>
<evidence type="ECO:0000256" key="3">
    <source>
        <dbReference type="ARBA" id="ARBA00008177"/>
    </source>
</evidence>
<organism evidence="11 12">
    <name type="scientific">Albula glossodonta</name>
    <name type="common">roundjaw bonefish</name>
    <dbReference type="NCBI Taxonomy" id="121402"/>
    <lineage>
        <taxon>Eukaryota</taxon>
        <taxon>Metazoa</taxon>
        <taxon>Chordata</taxon>
        <taxon>Craniata</taxon>
        <taxon>Vertebrata</taxon>
        <taxon>Euteleostomi</taxon>
        <taxon>Actinopterygii</taxon>
        <taxon>Neopterygii</taxon>
        <taxon>Teleostei</taxon>
        <taxon>Albuliformes</taxon>
        <taxon>Albulidae</taxon>
        <taxon>Albula</taxon>
    </lineage>
</organism>
<dbReference type="InterPro" id="IPR033461">
    <property type="entry name" value="WRNPLPNID"/>
</dbReference>
<dbReference type="AlphaFoldDB" id="A0A8T2NA95"/>
<evidence type="ECO:0000313" key="11">
    <source>
        <dbReference type="EMBL" id="KAG9334708.1"/>
    </source>
</evidence>
<evidence type="ECO:0000256" key="1">
    <source>
        <dbReference type="ARBA" id="ARBA00004123"/>
    </source>
</evidence>
<keyword evidence="8" id="KW-0539">Nucleus</keyword>
<keyword evidence="6" id="KW-0832">Ubl conjugation</keyword>
<protein>
    <recommendedName>
        <fullName evidence="4">Protein AF1q</fullName>
    </recommendedName>
</protein>
<comment type="subcellular location">
    <subcellularLocation>
        <location evidence="2">Cytoplasm</location>
        <location evidence="2">Cytoskeleton</location>
        <location evidence="2">Microtubule organizing center</location>
        <location evidence="2">Centrosome</location>
    </subcellularLocation>
    <subcellularLocation>
        <location evidence="1">Nucleus</location>
    </subcellularLocation>
</comment>
<dbReference type="GO" id="GO:0005654">
    <property type="term" value="C:nucleoplasm"/>
    <property type="evidence" value="ECO:0007669"/>
    <property type="project" value="TreeGrafter"/>
</dbReference>
<evidence type="ECO:0000256" key="4">
    <source>
        <dbReference type="ARBA" id="ARBA00021807"/>
    </source>
</evidence>
<dbReference type="GO" id="GO:0051901">
    <property type="term" value="P:positive regulation of mitochondrial depolarization"/>
    <property type="evidence" value="ECO:0007669"/>
    <property type="project" value="TreeGrafter"/>
</dbReference>
<feature type="region of interest" description="Disordered" evidence="9">
    <location>
        <begin position="32"/>
        <end position="62"/>
    </location>
</feature>
<evidence type="ECO:0000256" key="2">
    <source>
        <dbReference type="ARBA" id="ARBA00004300"/>
    </source>
</evidence>
<evidence type="ECO:0000256" key="6">
    <source>
        <dbReference type="ARBA" id="ARBA00022843"/>
    </source>
</evidence>
<dbReference type="GO" id="GO:0045893">
    <property type="term" value="P:positive regulation of DNA-templated transcription"/>
    <property type="evidence" value="ECO:0007669"/>
    <property type="project" value="TreeGrafter"/>
</dbReference>
<dbReference type="InterPro" id="IPR026778">
    <property type="entry name" value="MLLT11_fam"/>
</dbReference>
<evidence type="ECO:0000259" key="10">
    <source>
        <dbReference type="Pfam" id="PF15017"/>
    </source>
</evidence>
<dbReference type="GO" id="GO:0097190">
    <property type="term" value="P:apoptotic signaling pathway"/>
    <property type="evidence" value="ECO:0007669"/>
    <property type="project" value="InterPro"/>
</dbReference>
<dbReference type="GO" id="GO:0005829">
    <property type="term" value="C:cytosol"/>
    <property type="evidence" value="ECO:0007669"/>
    <property type="project" value="TreeGrafter"/>
</dbReference>
<dbReference type="PANTHER" id="PTHR15404:SF2">
    <property type="entry name" value="PROTEIN AF1Q"/>
    <property type="match status" value="1"/>
</dbReference>
<gene>
    <name evidence="11" type="ORF">JZ751_007243</name>
</gene>
<dbReference type="GO" id="GO:0090200">
    <property type="term" value="P:positive regulation of release of cytochrome c from mitochondria"/>
    <property type="evidence" value="ECO:0007669"/>
    <property type="project" value="TreeGrafter"/>
</dbReference>
<evidence type="ECO:0000313" key="12">
    <source>
        <dbReference type="Proteomes" id="UP000824540"/>
    </source>
</evidence>
<evidence type="ECO:0000256" key="8">
    <source>
        <dbReference type="ARBA" id="ARBA00023242"/>
    </source>
</evidence>
<keyword evidence="7" id="KW-0206">Cytoskeleton</keyword>
<dbReference type="Pfam" id="PF15017">
    <property type="entry name" value="WRNPLPNID"/>
    <property type="match status" value="1"/>
</dbReference>
<dbReference type="OrthoDB" id="9991950at2759"/>
<evidence type="ECO:0000256" key="7">
    <source>
        <dbReference type="ARBA" id="ARBA00023212"/>
    </source>
</evidence>
<reference evidence="11" key="1">
    <citation type="thesis" date="2021" institute="BYU ScholarsArchive" country="Provo, UT, USA">
        <title>Applications of and Algorithms for Genome Assembly and Genomic Analyses with an Emphasis on Marine Teleosts.</title>
        <authorList>
            <person name="Pickett B.D."/>
        </authorList>
    </citation>
    <scope>NUCLEOTIDE SEQUENCE</scope>
    <source>
        <strain evidence="11">HI-2016</strain>
    </source>
</reference>
<evidence type="ECO:0000256" key="9">
    <source>
        <dbReference type="SAM" id="MobiDB-lite"/>
    </source>
</evidence>
<dbReference type="GO" id="GO:0005813">
    <property type="term" value="C:centrosome"/>
    <property type="evidence" value="ECO:0007669"/>
    <property type="project" value="UniProtKB-SubCell"/>
</dbReference>
<keyword evidence="12" id="KW-1185">Reference proteome</keyword>
<comment type="caution">
    <text evidence="11">The sequence shown here is derived from an EMBL/GenBank/DDBJ whole genome shotgun (WGS) entry which is preliminary data.</text>
</comment>